<dbReference type="PANTHER" id="PTHR11530">
    <property type="entry name" value="D-AMINO ACID OXIDASE"/>
    <property type="match status" value="1"/>
</dbReference>
<dbReference type="EMBL" id="JAAAIP010001212">
    <property type="protein sequence ID" value="KAG0309236.1"/>
    <property type="molecule type" value="Genomic_DNA"/>
</dbReference>
<sequence length="528" mass="59303">MPDNGEIPSQTETSGSNSHSNVIRLEERQVHSSSNGTSFTYTPMILSTEDQPAVKPTRESKHILILGAGVSGLMTAWMLLDKGYRVTIIADDWAWSKDFDKSRMTSQIAGALWEFPPGGCGLTEIESVGSGWARIEHYREWATQSFDFYNKYSQIANRFEKHGHSFGLQMTDLHQFFYSDVIFEHQDGTPRTLEDEELRRVQAWGEVEKLQALREVAGLETSFDLNIRTHKEDTIHERFPEINKDLDGQGLKSAYTHRAPIINTDKAMAYLMALVTVKGANLETQTFGKKDRTIKDFGEKLLKDHEAHLIVNATGLASRKLVPDKDVYPVRGAVKRVENTRTGHFRHLKDAYLVPAQRNSEGHPTKTIFIVPRNDDVLYVGSIIQPNVYVQALTPDSPEVKVMWNRAGDFMQSLLYASMVPLYPFAQGLRPFTKKNAKVRADPSVNFPLVHNYGHGGSGWTLGVGTARCVVSIVESLLLPWTSQENVAALDSNLSGKEAVEKFLSTWADKRRKSAASKVNRDIYGEET</sequence>
<reference evidence="8" key="1">
    <citation type="journal article" date="2020" name="Fungal Divers.">
        <title>Resolving the Mortierellaceae phylogeny through synthesis of multi-gene phylogenetics and phylogenomics.</title>
        <authorList>
            <person name="Vandepol N."/>
            <person name="Liber J."/>
            <person name="Desiro A."/>
            <person name="Na H."/>
            <person name="Kennedy M."/>
            <person name="Barry K."/>
            <person name="Grigoriev I.V."/>
            <person name="Miller A.N."/>
            <person name="O'Donnell K."/>
            <person name="Stajich J.E."/>
            <person name="Bonito G."/>
        </authorList>
    </citation>
    <scope>NUCLEOTIDE SEQUENCE</scope>
    <source>
        <strain evidence="8">REB-010B</strain>
    </source>
</reference>
<dbReference type="PANTHER" id="PTHR11530:SF25">
    <property type="entry name" value="FAD DEPENDENT OXIDOREDUCTASE DOMAIN-CONTAINING PROTEIN"/>
    <property type="match status" value="1"/>
</dbReference>
<feature type="domain" description="FAD dependent oxidoreductase" evidence="7">
    <location>
        <begin position="63"/>
        <end position="471"/>
    </location>
</feature>
<dbReference type="AlphaFoldDB" id="A0A9P6R2C3"/>
<evidence type="ECO:0000256" key="4">
    <source>
        <dbReference type="ARBA" id="ARBA00022827"/>
    </source>
</evidence>
<keyword evidence="3" id="KW-0285">Flavoprotein</keyword>
<evidence type="ECO:0000313" key="9">
    <source>
        <dbReference type="Proteomes" id="UP000738325"/>
    </source>
</evidence>
<keyword evidence="4" id="KW-0274">FAD</keyword>
<comment type="cofactor">
    <cofactor evidence="1">
        <name>FAD</name>
        <dbReference type="ChEBI" id="CHEBI:57692"/>
    </cofactor>
</comment>
<evidence type="ECO:0000313" key="8">
    <source>
        <dbReference type="EMBL" id="KAG0309236.1"/>
    </source>
</evidence>
<evidence type="ECO:0000256" key="6">
    <source>
        <dbReference type="SAM" id="MobiDB-lite"/>
    </source>
</evidence>
<dbReference type="InterPro" id="IPR006181">
    <property type="entry name" value="D-amino_acid_oxidase_CS"/>
</dbReference>
<evidence type="ECO:0000256" key="2">
    <source>
        <dbReference type="ARBA" id="ARBA00006730"/>
    </source>
</evidence>
<keyword evidence="9" id="KW-1185">Reference proteome</keyword>
<dbReference type="InterPro" id="IPR023209">
    <property type="entry name" value="DAO"/>
</dbReference>
<dbReference type="Gene3D" id="3.30.9.10">
    <property type="entry name" value="D-Amino Acid Oxidase, subunit A, domain 2"/>
    <property type="match status" value="1"/>
</dbReference>
<dbReference type="Gene3D" id="3.40.50.720">
    <property type="entry name" value="NAD(P)-binding Rossmann-like Domain"/>
    <property type="match status" value="1"/>
</dbReference>
<feature type="region of interest" description="Disordered" evidence="6">
    <location>
        <begin position="1"/>
        <end position="20"/>
    </location>
</feature>
<evidence type="ECO:0000256" key="5">
    <source>
        <dbReference type="ARBA" id="ARBA00023002"/>
    </source>
</evidence>
<dbReference type="GO" id="GO:0005737">
    <property type="term" value="C:cytoplasm"/>
    <property type="evidence" value="ECO:0007669"/>
    <property type="project" value="TreeGrafter"/>
</dbReference>
<dbReference type="SUPFAM" id="SSF51971">
    <property type="entry name" value="Nucleotide-binding domain"/>
    <property type="match status" value="1"/>
</dbReference>
<gene>
    <name evidence="8" type="ORF">BGZ99_000948</name>
</gene>
<dbReference type="GO" id="GO:0071949">
    <property type="term" value="F:FAD binding"/>
    <property type="evidence" value="ECO:0007669"/>
    <property type="project" value="InterPro"/>
</dbReference>
<protein>
    <recommendedName>
        <fullName evidence="7">FAD dependent oxidoreductase domain-containing protein</fullName>
    </recommendedName>
</protein>
<organism evidence="8 9">
    <name type="scientific">Dissophora globulifera</name>
    <dbReference type="NCBI Taxonomy" id="979702"/>
    <lineage>
        <taxon>Eukaryota</taxon>
        <taxon>Fungi</taxon>
        <taxon>Fungi incertae sedis</taxon>
        <taxon>Mucoromycota</taxon>
        <taxon>Mortierellomycotina</taxon>
        <taxon>Mortierellomycetes</taxon>
        <taxon>Mortierellales</taxon>
        <taxon>Mortierellaceae</taxon>
        <taxon>Dissophora</taxon>
    </lineage>
</organism>
<comment type="caution">
    <text evidence="8">The sequence shown here is derived from an EMBL/GenBank/DDBJ whole genome shotgun (WGS) entry which is preliminary data.</text>
</comment>
<dbReference type="PROSITE" id="PS00677">
    <property type="entry name" value="DAO"/>
    <property type="match status" value="1"/>
</dbReference>
<accession>A0A9P6R2C3</accession>
<keyword evidence="5" id="KW-0560">Oxidoreductase</keyword>
<dbReference type="GO" id="GO:0019478">
    <property type="term" value="P:D-amino acid catabolic process"/>
    <property type="evidence" value="ECO:0007669"/>
    <property type="project" value="TreeGrafter"/>
</dbReference>
<dbReference type="GO" id="GO:0003884">
    <property type="term" value="F:D-amino-acid oxidase activity"/>
    <property type="evidence" value="ECO:0007669"/>
    <property type="project" value="InterPro"/>
</dbReference>
<comment type="similarity">
    <text evidence="2">Belongs to the DAMOX/DASOX family.</text>
</comment>
<evidence type="ECO:0000256" key="1">
    <source>
        <dbReference type="ARBA" id="ARBA00001974"/>
    </source>
</evidence>
<dbReference type="OrthoDB" id="2015447at2759"/>
<proteinExistence type="inferred from homology"/>
<name>A0A9P6R2C3_9FUNG</name>
<dbReference type="InterPro" id="IPR006076">
    <property type="entry name" value="FAD-dep_OxRdtase"/>
</dbReference>
<evidence type="ECO:0000256" key="3">
    <source>
        <dbReference type="ARBA" id="ARBA00022630"/>
    </source>
</evidence>
<dbReference type="Proteomes" id="UP000738325">
    <property type="component" value="Unassembled WGS sequence"/>
</dbReference>
<dbReference type="Pfam" id="PF01266">
    <property type="entry name" value="DAO"/>
    <property type="match status" value="1"/>
</dbReference>
<feature type="compositionally biased region" description="Polar residues" evidence="6">
    <location>
        <begin position="7"/>
        <end position="20"/>
    </location>
</feature>
<evidence type="ECO:0000259" key="7">
    <source>
        <dbReference type="Pfam" id="PF01266"/>
    </source>
</evidence>